<gene>
    <name evidence="2" type="ORF">KIW84_031606</name>
    <name evidence="3" type="ORF">KIW84_031607</name>
</gene>
<dbReference type="PANTHER" id="PTHR46422">
    <property type="entry name" value="SERINE/THREONINE-PROTEIN PHOSPHATASE BSL3"/>
    <property type="match status" value="1"/>
</dbReference>
<sequence length="328" mass="35399">MHHRAVVVAAETGEALGGMVRQLSIDQFEREGRRVSYGTPENAPATTEANQQKLQLKAGLIHKLQCITIGSGLQKQHINNSQMQYSCYKKKQIGRKRKQTVSSSGPANSSGTANTAGPSPSSAPSTPSTHTPGDAMSMPALPHNGNSLKPLMMFDIATPEWLTVAKDAAIRRASINYPPMVSHFQLLYDLGLAMCSRIPEDISVRPRSSRLKDKKKGVGQTDEQNRIAGNDVPIESSEQQAQIADQSYMEASNTEKGNTTFALLAIAYGNLSGSEEDDQSDSDIAVDGDDLNTINHPLESKSQESPCLPSQFQGCRAAIPPVPVEVRT</sequence>
<organism evidence="2 4">
    <name type="scientific">Pisum sativum</name>
    <name type="common">Garden pea</name>
    <name type="synonym">Lathyrus oleraceus</name>
    <dbReference type="NCBI Taxonomy" id="3888"/>
    <lineage>
        <taxon>Eukaryota</taxon>
        <taxon>Viridiplantae</taxon>
        <taxon>Streptophyta</taxon>
        <taxon>Embryophyta</taxon>
        <taxon>Tracheophyta</taxon>
        <taxon>Spermatophyta</taxon>
        <taxon>Magnoliopsida</taxon>
        <taxon>eudicotyledons</taxon>
        <taxon>Gunneridae</taxon>
        <taxon>Pentapetalae</taxon>
        <taxon>rosids</taxon>
        <taxon>fabids</taxon>
        <taxon>Fabales</taxon>
        <taxon>Fabaceae</taxon>
        <taxon>Papilionoideae</taxon>
        <taxon>50 kb inversion clade</taxon>
        <taxon>NPAAA clade</taxon>
        <taxon>Hologalegina</taxon>
        <taxon>IRL clade</taxon>
        <taxon>Fabeae</taxon>
        <taxon>Lathyrus</taxon>
    </lineage>
</organism>
<proteinExistence type="predicted"/>
<evidence type="ECO:0000256" key="1">
    <source>
        <dbReference type="SAM" id="MobiDB-lite"/>
    </source>
</evidence>
<name>A0A9D5AXN2_PEA</name>
<feature type="compositionally biased region" description="Polar residues" evidence="1">
    <location>
        <begin position="100"/>
        <end position="111"/>
    </location>
</feature>
<feature type="region of interest" description="Disordered" evidence="1">
    <location>
        <begin position="274"/>
        <end position="309"/>
    </location>
</feature>
<evidence type="ECO:0000313" key="3">
    <source>
        <dbReference type="EMBL" id="KAI5425844.1"/>
    </source>
</evidence>
<feature type="compositionally biased region" description="Acidic residues" evidence="1">
    <location>
        <begin position="274"/>
        <end position="290"/>
    </location>
</feature>
<evidence type="ECO:0000313" key="2">
    <source>
        <dbReference type="EMBL" id="KAI5425843.1"/>
    </source>
</evidence>
<dbReference type="Gramene" id="Psat03G0160700-T1">
    <property type="protein sequence ID" value="KAI5425844.1"/>
    <property type="gene ID" value="KIW84_031607"/>
</dbReference>
<evidence type="ECO:0000313" key="4">
    <source>
        <dbReference type="Proteomes" id="UP001058974"/>
    </source>
</evidence>
<dbReference type="EMBL" id="JAMSHJ010000003">
    <property type="protein sequence ID" value="KAI5425843.1"/>
    <property type="molecule type" value="Genomic_DNA"/>
</dbReference>
<dbReference type="PANTHER" id="PTHR46422:SF4">
    <property type="entry name" value="SERINE_THREONINE-PROTEIN PHOSPHATASE BSL3"/>
    <property type="match status" value="1"/>
</dbReference>
<accession>A0A9D5AXN2</accession>
<comment type="caution">
    <text evidence="2">The sequence shown here is derived from an EMBL/GenBank/DDBJ whole genome shotgun (WGS) entry which is preliminary data.</text>
</comment>
<dbReference type="Proteomes" id="UP001058974">
    <property type="component" value="Chromosome 3"/>
</dbReference>
<feature type="region of interest" description="Disordered" evidence="1">
    <location>
        <begin position="94"/>
        <end position="143"/>
    </location>
</feature>
<dbReference type="Gramene" id="Psat03G0160600-T1">
    <property type="protein sequence ID" value="KAI5425843.1"/>
    <property type="gene ID" value="KIW84_031606"/>
</dbReference>
<feature type="compositionally biased region" description="Low complexity" evidence="1">
    <location>
        <begin position="112"/>
        <end position="132"/>
    </location>
</feature>
<dbReference type="EMBL" id="JAMSHJ010000003">
    <property type="protein sequence ID" value="KAI5425844.1"/>
    <property type="molecule type" value="Genomic_DNA"/>
</dbReference>
<keyword evidence="4" id="KW-1185">Reference proteome</keyword>
<reference evidence="2 4" key="1">
    <citation type="journal article" date="2022" name="Nat. Genet.">
        <title>Improved pea reference genome and pan-genome highlight genomic features and evolutionary characteristics.</title>
        <authorList>
            <person name="Yang T."/>
            <person name="Liu R."/>
            <person name="Luo Y."/>
            <person name="Hu S."/>
            <person name="Wang D."/>
            <person name="Wang C."/>
            <person name="Pandey M.K."/>
            <person name="Ge S."/>
            <person name="Xu Q."/>
            <person name="Li N."/>
            <person name="Li G."/>
            <person name="Huang Y."/>
            <person name="Saxena R.K."/>
            <person name="Ji Y."/>
            <person name="Li M."/>
            <person name="Yan X."/>
            <person name="He Y."/>
            <person name="Liu Y."/>
            <person name="Wang X."/>
            <person name="Xiang C."/>
            <person name="Varshney R.K."/>
            <person name="Ding H."/>
            <person name="Gao S."/>
            <person name="Zong X."/>
        </authorList>
    </citation>
    <scope>NUCLEOTIDE SEQUENCE [LARGE SCALE GENOMIC DNA]</scope>
    <source>
        <strain evidence="2 4">cv. Zhongwan 6</strain>
    </source>
</reference>
<dbReference type="AlphaFoldDB" id="A0A9D5AXN2"/>
<protein>
    <submittedName>
        <fullName evidence="2">Uncharacterized protein</fullName>
    </submittedName>
</protein>